<proteinExistence type="predicted"/>
<sequence>MNSSVRIPADVDMPDRVMGPLTARQLTILAATALLLYLAYDLTRPFLPAPLFGVAAVPIAVLMVALALGRRDGLSMDRMLLAAIRQRVGPRHLVTAPDSVHDAPGWLTAHTRNPGPTGTAGRHSGLPAPGALRLPASSVDDPGNDAGGVGVVDLGTDGLAVIAAASTVNFALRTPAEQESLVATFGRYLHSLTAPVQILVRTHRLDLTGQINELHARAADLPHPALDAAAREHAEFLAHLARHTDLLRRQVLLVLREPIGPAAAADGLGGPTPSAVLASLLRRRVGGGRTGGTGARSAGDPARRAAQARVVRRLGEAVDLLAPAGIVVTPLDADRAAAVLTAACNPASTRPPAPEMARPDDVITRSTPDTDISPNTGASPHRRTTAARERAHHTPSRERRPEQPVADWDDLDDDGWDYPGDDVDDDLAAITRGGRR</sequence>
<feature type="transmembrane region" description="Helical" evidence="2">
    <location>
        <begin position="46"/>
        <end position="69"/>
    </location>
</feature>
<dbReference type="EMBL" id="VFPA01000004">
    <property type="protein sequence ID" value="TQM05991.1"/>
    <property type="molecule type" value="Genomic_DNA"/>
</dbReference>
<keyword evidence="2" id="KW-0812">Transmembrane</keyword>
<feature type="region of interest" description="Disordered" evidence="1">
    <location>
        <begin position="109"/>
        <end position="141"/>
    </location>
</feature>
<evidence type="ECO:0000313" key="4">
    <source>
        <dbReference type="Proteomes" id="UP000315677"/>
    </source>
</evidence>
<keyword evidence="4" id="KW-1185">Reference proteome</keyword>
<feature type="compositionally biased region" description="Polar residues" evidence="1">
    <location>
        <begin position="364"/>
        <end position="378"/>
    </location>
</feature>
<feature type="transmembrane region" description="Helical" evidence="2">
    <location>
        <begin position="21"/>
        <end position="40"/>
    </location>
</feature>
<evidence type="ECO:0000256" key="2">
    <source>
        <dbReference type="SAM" id="Phobius"/>
    </source>
</evidence>
<gene>
    <name evidence="3" type="ORF">FB558_6219</name>
</gene>
<feature type="compositionally biased region" description="Basic residues" evidence="1">
    <location>
        <begin position="380"/>
        <end position="394"/>
    </location>
</feature>
<protein>
    <submittedName>
        <fullName evidence="3">PrgI family protein</fullName>
    </submittedName>
</protein>
<dbReference type="Pfam" id="PF12666">
    <property type="entry name" value="PrgI"/>
    <property type="match status" value="1"/>
</dbReference>
<evidence type="ECO:0000313" key="3">
    <source>
        <dbReference type="EMBL" id="TQM05991.1"/>
    </source>
</evidence>
<dbReference type="InterPro" id="IPR024414">
    <property type="entry name" value="Uncharacterised_PrgI"/>
</dbReference>
<name>A0A543D9H3_9PSEU</name>
<evidence type="ECO:0000256" key="1">
    <source>
        <dbReference type="SAM" id="MobiDB-lite"/>
    </source>
</evidence>
<reference evidence="3 4" key="1">
    <citation type="submission" date="2019-06" db="EMBL/GenBank/DDBJ databases">
        <title>Sequencing the genomes of 1000 actinobacteria strains.</title>
        <authorList>
            <person name="Klenk H.-P."/>
        </authorList>
    </citation>
    <scope>NUCLEOTIDE SEQUENCE [LARGE SCALE GENOMIC DNA]</scope>
    <source>
        <strain evidence="3 4">DSM 45301</strain>
    </source>
</reference>
<feature type="compositionally biased region" description="Acidic residues" evidence="1">
    <location>
        <begin position="407"/>
        <end position="427"/>
    </location>
</feature>
<organism evidence="3 4">
    <name type="scientific">Pseudonocardia kunmingensis</name>
    <dbReference type="NCBI Taxonomy" id="630975"/>
    <lineage>
        <taxon>Bacteria</taxon>
        <taxon>Bacillati</taxon>
        <taxon>Actinomycetota</taxon>
        <taxon>Actinomycetes</taxon>
        <taxon>Pseudonocardiales</taxon>
        <taxon>Pseudonocardiaceae</taxon>
        <taxon>Pseudonocardia</taxon>
    </lineage>
</organism>
<dbReference type="RefSeq" id="WP_142059592.1">
    <property type="nucleotide sequence ID" value="NZ_VFPA01000004.1"/>
</dbReference>
<accession>A0A543D9H3</accession>
<dbReference type="AlphaFoldDB" id="A0A543D9H3"/>
<keyword evidence="2" id="KW-1133">Transmembrane helix</keyword>
<comment type="caution">
    <text evidence="3">The sequence shown here is derived from an EMBL/GenBank/DDBJ whole genome shotgun (WGS) entry which is preliminary data.</text>
</comment>
<keyword evidence="2" id="KW-0472">Membrane</keyword>
<dbReference type="Proteomes" id="UP000315677">
    <property type="component" value="Unassembled WGS sequence"/>
</dbReference>
<feature type="region of interest" description="Disordered" evidence="1">
    <location>
        <begin position="345"/>
        <end position="436"/>
    </location>
</feature>
<dbReference type="OrthoDB" id="3354527at2"/>